<dbReference type="AlphaFoldDB" id="A0A7W9V033"/>
<protein>
    <submittedName>
        <fullName evidence="2">Uncharacterized protein</fullName>
    </submittedName>
</protein>
<feature type="region of interest" description="Disordered" evidence="1">
    <location>
        <begin position="47"/>
        <end position="85"/>
    </location>
</feature>
<feature type="compositionally biased region" description="Low complexity" evidence="1">
    <location>
        <begin position="47"/>
        <end position="57"/>
    </location>
</feature>
<feature type="compositionally biased region" description="Basic and acidic residues" evidence="1">
    <location>
        <begin position="1"/>
        <end position="11"/>
    </location>
</feature>
<organism evidence="2 3">
    <name type="scientific">Streptomyces zagrosensis</name>
    <dbReference type="NCBI Taxonomy" id="1042984"/>
    <lineage>
        <taxon>Bacteria</taxon>
        <taxon>Bacillati</taxon>
        <taxon>Actinomycetota</taxon>
        <taxon>Actinomycetes</taxon>
        <taxon>Kitasatosporales</taxon>
        <taxon>Streptomycetaceae</taxon>
        <taxon>Streptomyces</taxon>
    </lineage>
</organism>
<dbReference type="EMBL" id="JACHJL010000012">
    <property type="protein sequence ID" value="MBB5937713.1"/>
    <property type="molecule type" value="Genomic_DNA"/>
</dbReference>
<reference evidence="2 3" key="1">
    <citation type="submission" date="2020-08" db="EMBL/GenBank/DDBJ databases">
        <title>Genomic Encyclopedia of Type Strains, Phase III (KMG-III): the genomes of soil and plant-associated and newly described type strains.</title>
        <authorList>
            <person name="Whitman W."/>
        </authorList>
    </citation>
    <scope>NUCLEOTIDE SEQUENCE [LARGE SCALE GENOMIC DNA]</scope>
    <source>
        <strain evidence="2 3">CECT 8305</strain>
    </source>
</reference>
<comment type="caution">
    <text evidence="2">The sequence shown here is derived from an EMBL/GenBank/DDBJ whole genome shotgun (WGS) entry which is preliminary data.</text>
</comment>
<name>A0A7W9V033_9ACTN</name>
<gene>
    <name evidence="2" type="ORF">FHS42_004794</name>
</gene>
<sequence>MNKSSEEKAAELGDETLTRLGDAVGQPPASMAENAKALFSFLSAASGASDDNAASGAFEHNDVRTDDSVPVASAASSATADQARG</sequence>
<feature type="compositionally biased region" description="Low complexity" evidence="1">
    <location>
        <begin position="68"/>
        <end position="85"/>
    </location>
</feature>
<evidence type="ECO:0000313" key="2">
    <source>
        <dbReference type="EMBL" id="MBB5937713.1"/>
    </source>
</evidence>
<dbReference type="RefSeq" id="WP_184574841.1">
    <property type="nucleotide sequence ID" value="NZ_JACHJL010000012.1"/>
</dbReference>
<dbReference type="Proteomes" id="UP000588098">
    <property type="component" value="Unassembled WGS sequence"/>
</dbReference>
<feature type="region of interest" description="Disordered" evidence="1">
    <location>
        <begin position="1"/>
        <end position="28"/>
    </location>
</feature>
<evidence type="ECO:0000256" key="1">
    <source>
        <dbReference type="SAM" id="MobiDB-lite"/>
    </source>
</evidence>
<evidence type="ECO:0000313" key="3">
    <source>
        <dbReference type="Proteomes" id="UP000588098"/>
    </source>
</evidence>
<accession>A0A7W9V033</accession>
<proteinExistence type="predicted"/>
<keyword evidence="3" id="KW-1185">Reference proteome</keyword>